<dbReference type="AlphaFoldDB" id="X1UP19"/>
<reference evidence="1" key="1">
    <citation type="journal article" date="2014" name="Front. Microbiol.">
        <title>High frequency of phylogenetically diverse reductive dehalogenase-homologous genes in deep subseafloor sedimentary metagenomes.</title>
        <authorList>
            <person name="Kawai M."/>
            <person name="Futagami T."/>
            <person name="Toyoda A."/>
            <person name="Takaki Y."/>
            <person name="Nishi S."/>
            <person name="Hori S."/>
            <person name="Arai W."/>
            <person name="Tsubouchi T."/>
            <person name="Morono Y."/>
            <person name="Uchiyama I."/>
            <person name="Ito T."/>
            <person name="Fujiyama A."/>
            <person name="Inagaki F."/>
            <person name="Takami H."/>
        </authorList>
    </citation>
    <scope>NUCLEOTIDE SEQUENCE</scope>
    <source>
        <strain evidence="1">Expedition CK06-06</strain>
    </source>
</reference>
<gene>
    <name evidence="1" type="ORF">S12H4_31994</name>
</gene>
<evidence type="ECO:0000313" key="1">
    <source>
        <dbReference type="EMBL" id="GAJ01631.1"/>
    </source>
</evidence>
<organism evidence="1">
    <name type="scientific">marine sediment metagenome</name>
    <dbReference type="NCBI Taxonomy" id="412755"/>
    <lineage>
        <taxon>unclassified sequences</taxon>
        <taxon>metagenomes</taxon>
        <taxon>ecological metagenomes</taxon>
    </lineage>
</organism>
<feature type="non-terminal residue" evidence="1">
    <location>
        <position position="108"/>
    </location>
</feature>
<protein>
    <submittedName>
        <fullName evidence="1">Uncharacterized protein</fullName>
    </submittedName>
</protein>
<sequence>MSKTDAQTMVVRLPVEIAEDLIKLRNDKNLSTIGSALKFWIEQQQNEKIEARLNEAENLVTRILNLLFKMNKQTETRSNQIEQRFSRIDKMFRIAAVNQYINSFMLAL</sequence>
<comment type="caution">
    <text evidence="1">The sequence shown here is derived from an EMBL/GenBank/DDBJ whole genome shotgun (WGS) entry which is preliminary data.</text>
</comment>
<proteinExistence type="predicted"/>
<accession>X1UP19</accession>
<name>X1UP19_9ZZZZ</name>
<dbReference type="EMBL" id="BARW01018721">
    <property type="protein sequence ID" value="GAJ01631.1"/>
    <property type="molecule type" value="Genomic_DNA"/>
</dbReference>